<dbReference type="InterPro" id="IPR005123">
    <property type="entry name" value="Oxoglu/Fe-dep_dioxygenase_dom"/>
</dbReference>
<evidence type="ECO:0000256" key="4">
    <source>
        <dbReference type="ARBA" id="ARBA00023004"/>
    </source>
</evidence>
<dbReference type="PROSITE" id="PS51471">
    <property type="entry name" value="FE2OG_OXY"/>
    <property type="match status" value="1"/>
</dbReference>
<name>A0A485LS11_9STRA</name>
<feature type="domain" description="Fe2OG dioxygenase" evidence="6">
    <location>
        <begin position="158"/>
        <end position="276"/>
    </location>
</feature>
<evidence type="ECO:0000259" key="6">
    <source>
        <dbReference type="PROSITE" id="PS51471"/>
    </source>
</evidence>
<accession>A0A485LS11</accession>
<dbReference type="EMBL" id="VJMH01007479">
    <property type="protein sequence ID" value="KAF0682917.1"/>
    <property type="molecule type" value="Genomic_DNA"/>
</dbReference>
<dbReference type="Proteomes" id="UP000332933">
    <property type="component" value="Unassembled WGS sequence"/>
</dbReference>
<evidence type="ECO:0000256" key="2">
    <source>
        <dbReference type="ARBA" id="ARBA00022723"/>
    </source>
</evidence>
<keyword evidence="9" id="KW-1185">Reference proteome</keyword>
<dbReference type="SUPFAM" id="SSF51197">
    <property type="entry name" value="Clavaminate synthase-like"/>
    <property type="match status" value="1"/>
</dbReference>
<dbReference type="GO" id="GO:0016491">
    <property type="term" value="F:oxidoreductase activity"/>
    <property type="evidence" value="ECO:0007669"/>
    <property type="project" value="UniProtKB-KW"/>
</dbReference>
<dbReference type="Pfam" id="PF14226">
    <property type="entry name" value="DIOX_N"/>
    <property type="match status" value="1"/>
</dbReference>
<evidence type="ECO:0000313" key="7">
    <source>
        <dbReference type="EMBL" id="KAF0682917.1"/>
    </source>
</evidence>
<dbReference type="InterPro" id="IPR026992">
    <property type="entry name" value="DIOX_N"/>
</dbReference>
<dbReference type="PANTHER" id="PTHR10209">
    <property type="entry name" value="OXIDOREDUCTASE, 2OG-FE II OXYGENASE FAMILY PROTEIN"/>
    <property type="match status" value="1"/>
</dbReference>
<dbReference type="EMBL" id="CAADRA010007505">
    <property type="protein sequence ID" value="VFU01636.1"/>
    <property type="molecule type" value="Genomic_DNA"/>
</dbReference>
<dbReference type="AlphaFoldDB" id="A0A485LS11"/>
<dbReference type="GO" id="GO:0046872">
    <property type="term" value="F:metal ion binding"/>
    <property type="evidence" value="ECO:0007669"/>
    <property type="project" value="UniProtKB-KW"/>
</dbReference>
<proteinExistence type="inferred from homology"/>
<comment type="similarity">
    <text evidence="1 5">Belongs to the iron/ascorbate-dependent oxidoreductase family.</text>
</comment>
<reference evidence="7" key="2">
    <citation type="submission" date="2019-06" db="EMBL/GenBank/DDBJ databases">
        <title>Genomics analysis of Aphanomyces spp. identifies a new class of oomycete effector associated with host adaptation.</title>
        <authorList>
            <person name="Gaulin E."/>
        </authorList>
    </citation>
    <scope>NUCLEOTIDE SEQUENCE</scope>
    <source>
        <strain evidence="7">CBS 578.67</strain>
    </source>
</reference>
<evidence type="ECO:0000313" key="9">
    <source>
        <dbReference type="Proteomes" id="UP000332933"/>
    </source>
</evidence>
<gene>
    <name evidence="8" type="primary">Aste57867_25005</name>
    <name evidence="7" type="ORF">As57867_024927</name>
    <name evidence="8" type="ORF">ASTE57867_25005</name>
</gene>
<dbReference type="Gene3D" id="2.60.120.330">
    <property type="entry name" value="B-lactam Antibiotic, Isopenicillin N Synthase, Chain"/>
    <property type="match status" value="1"/>
</dbReference>
<dbReference type="OrthoDB" id="288590at2759"/>
<keyword evidence="2 5" id="KW-0479">Metal-binding</keyword>
<protein>
    <submittedName>
        <fullName evidence="8">Aste57867_25005 protein</fullName>
    </submittedName>
</protein>
<organism evidence="8 9">
    <name type="scientific">Aphanomyces stellatus</name>
    <dbReference type="NCBI Taxonomy" id="120398"/>
    <lineage>
        <taxon>Eukaryota</taxon>
        <taxon>Sar</taxon>
        <taxon>Stramenopiles</taxon>
        <taxon>Oomycota</taxon>
        <taxon>Saprolegniomycetes</taxon>
        <taxon>Saprolegniales</taxon>
        <taxon>Verrucalvaceae</taxon>
        <taxon>Aphanomyces</taxon>
    </lineage>
</organism>
<reference evidence="8 9" key="1">
    <citation type="submission" date="2019-03" db="EMBL/GenBank/DDBJ databases">
        <authorList>
            <person name="Gaulin E."/>
            <person name="Dumas B."/>
        </authorList>
    </citation>
    <scope>NUCLEOTIDE SEQUENCE [LARGE SCALE GENOMIC DNA]</scope>
    <source>
        <strain evidence="8">CBS 568.67</strain>
    </source>
</reference>
<evidence type="ECO:0000313" key="8">
    <source>
        <dbReference type="EMBL" id="VFU01636.1"/>
    </source>
</evidence>
<dbReference type="InterPro" id="IPR027443">
    <property type="entry name" value="IPNS-like_sf"/>
</dbReference>
<evidence type="ECO:0000256" key="1">
    <source>
        <dbReference type="ARBA" id="ARBA00008056"/>
    </source>
</evidence>
<dbReference type="InterPro" id="IPR044861">
    <property type="entry name" value="IPNS-like_FE2OG_OXY"/>
</dbReference>
<dbReference type="Pfam" id="PF03171">
    <property type="entry name" value="2OG-FeII_Oxy"/>
    <property type="match status" value="1"/>
</dbReference>
<evidence type="ECO:0000256" key="5">
    <source>
        <dbReference type="RuleBase" id="RU003682"/>
    </source>
</evidence>
<dbReference type="PANTHER" id="PTHR10209:SF867">
    <property type="entry name" value="2-OXOGLUTARATE (2OG) AND FE(II)-DEPENDENT OXYGENASE SUPERFAMILY PROTEIN"/>
    <property type="match status" value="1"/>
</dbReference>
<sequence>MDIPVVDCFATDAAAQMRQACMNVGFFYLKDHRIPADLLAALYDEMQNFFTQSEAEKRKVLANANMRGYTPMNEETLDPAVQTQGDTKEGYYICREAHSDELHLPLHGSNVFPNPLDYPSFRTVTETYFSRMSALGFHVAQLFATAAGADGAFDGPGIPMAALRLLHYSNRKSDVGGGIFGAGAHSDYGLLTLLSTDENPGLEILHEGEWVAVPAKADCFIVNIGDLGGMLTCVAMHWTHAHAPERWTNGLFKSTRHRVVNRLGVERYSVPFFYEPNFTCQVTCLPSCVSDTNPAKYGSITSGQHLLDKYRETHDSFDAQANQ</sequence>
<evidence type="ECO:0000256" key="3">
    <source>
        <dbReference type="ARBA" id="ARBA00023002"/>
    </source>
</evidence>
<keyword evidence="3 5" id="KW-0560">Oxidoreductase</keyword>
<keyword evidence="4 5" id="KW-0408">Iron</keyword>